<dbReference type="Proteomes" id="UP000475532">
    <property type="component" value="Unassembled WGS sequence"/>
</dbReference>
<comment type="caution">
    <text evidence="2">The sequence shown here is derived from an EMBL/GenBank/DDBJ whole genome shotgun (WGS) entry which is preliminary data.</text>
</comment>
<dbReference type="Gene3D" id="1.10.10.10">
    <property type="entry name" value="Winged helix-like DNA-binding domain superfamily/Winged helix DNA-binding domain"/>
    <property type="match status" value="1"/>
</dbReference>
<protein>
    <submittedName>
        <fullName evidence="2">HTH domain-containing protein</fullName>
    </submittedName>
</protein>
<dbReference type="InterPro" id="IPR036388">
    <property type="entry name" value="WH-like_DNA-bd_sf"/>
</dbReference>
<dbReference type="GO" id="GO:0000156">
    <property type="term" value="F:phosphorelay response regulator activity"/>
    <property type="evidence" value="ECO:0007669"/>
    <property type="project" value="TreeGrafter"/>
</dbReference>
<dbReference type="InterPro" id="IPR005471">
    <property type="entry name" value="Tscrpt_reg_IclR_N"/>
</dbReference>
<accession>A0A6L9QCN0</accession>
<dbReference type="EMBL" id="JAAGLI010000208">
    <property type="protein sequence ID" value="NEA22433.1"/>
    <property type="molecule type" value="Genomic_DNA"/>
</dbReference>
<dbReference type="AlphaFoldDB" id="A0A6L9QCN0"/>
<dbReference type="SUPFAM" id="SSF46785">
    <property type="entry name" value="Winged helix' DNA-binding domain"/>
    <property type="match status" value="1"/>
</dbReference>
<reference evidence="2 3" key="1">
    <citation type="submission" date="2020-01" db="EMBL/GenBank/DDBJ databases">
        <title>Insect and environment-associated Actinomycetes.</title>
        <authorList>
            <person name="Currrie C."/>
            <person name="Chevrette M."/>
            <person name="Carlson C."/>
            <person name="Stubbendieck R."/>
            <person name="Wendt-Pienkowski E."/>
        </authorList>
    </citation>
    <scope>NUCLEOTIDE SEQUENCE [LARGE SCALE GENOMIC DNA]</scope>
    <source>
        <strain evidence="2 3">SID10258</strain>
    </source>
</reference>
<dbReference type="PANTHER" id="PTHR45526:SF1">
    <property type="entry name" value="TRANSCRIPTIONAL REGULATORY PROTEIN DCUR-RELATED"/>
    <property type="match status" value="1"/>
</dbReference>
<dbReference type="Pfam" id="PF09339">
    <property type="entry name" value="HTH_IclR"/>
    <property type="match status" value="1"/>
</dbReference>
<dbReference type="InterPro" id="IPR036390">
    <property type="entry name" value="WH_DNA-bd_sf"/>
</dbReference>
<proteinExistence type="predicted"/>
<organism evidence="2 3">
    <name type="scientific">Actinomadura bangladeshensis</name>
    <dbReference type="NCBI Taxonomy" id="453573"/>
    <lineage>
        <taxon>Bacteria</taxon>
        <taxon>Bacillati</taxon>
        <taxon>Actinomycetota</taxon>
        <taxon>Actinomycetes</taxon>
        <taxon>Streptosporangiales</taxon>
        <taxon>Thermomonosporaceae</taxon>
        <taxon>Actinomadura</taxon>
    </lineage>
</organism>
<dbReference type="GO" id="GO:0006355">
    <property type="term" value="P:regulation of DNA-templated transcription"/>
    <property type="evidence" value="ECO:0007669"/>
    <property type="project" value="InterPro"/>
</dbReference>
<dbReference type="GO" id="GO:0003677">
    <property type="term" value="F:DNA binding"/>
    <property type="evidence" value="ECO:0007669"/>
    <property type="project" value="InterPro"/>
</dbReference>
<name>A0A6L9QCN0_9ACTN</name>
<dbReference type="PANTHER" id="PTHR45526">
    <property type="entry name" value="TRANSCRIPTIONAL REGULATORY PROTEIN DPIA"/>
    <property type="match status" value="1"/>
</dbReference>
<gene>
    <name evidence="2" type="ORF">G3I70_08020</name>
</gene>
<evidence type="ECO:0000313" key="2">
    <source>
        <dbReference type="EMBL" id="NEA22433.1"/>
    </source>
</evidence>
<evidence type="ECO:0000313" key="3">
    <source>
        <dbReference type="Proteomes" id="UP000475532"/>
    </source>
</evidence>
<dbReference type="InterPro" id="IPR051271">
    <property type="entry name" value="2C-system_Tx_regulators"/>
</dbReference>
<sequence>SAAEIAGQVGISRATAQRYLAALAQAGRVVVTLRYGATGRPEHQYAWSPR</sequence>
<feature type="non-terminal residue" evidence="2">
    <location>
        <position position="1"/>
    </location>
</feature>
<feature type="domain" description="HTH iclR-type" evidence="1">
    <location>
        <begin position="2"/>
        <end position="29"/>
    </location>
</feature>
<evidence type="ECO:0000259" key="1">
    <source>
        <dbReference type="Pfam" id="PF09339"/>
    </source>
</evidence>